<dbReference type="InParanoid" id="F1A526"/>
<keyword evidence="1" id="KW-0472">Membrane</keyword>
<dbReference type="eggNOG" id="ENOG502RICF">
    <property type="taxonomic scope" value="Eukaryota"/>
</dbReference>
<dbReference type="GeneID" id="10510418"/>
<dbReference type="OrthoDB" id="22678at2759"/>
<evidence type="ECO:0000313" key="2">
    <source>
        <dbReference type="EMBL" id="EGC28706.1"/>
    </source>
</evidence>
<keyword evidence="1" id="KW-1133">Transmembrane helix</keyword>
<dbReference type="OMA" id="KMYLAIM"/>
<protein>
    <submittedName>
        <fullName evidence="2">Uncharacterized protein</fullName>
    </submittedName>
</protein>
<reference evidence="3" key="1">
    <citation type="journal article" date="2011" name="Genome Biol.">
        <title>Comparative genomics of the social amoebae Dictyostelium discoideum and Dictyostelium purpureum.</title>
        <authorList>
            <consortium name="US DOE Joint Genome Institute (JGI-PGF)"/>
            <person name="Sucgang R."/>
            <person name="Kuo A."/>
            <person name="Tian X."/>
            <person name="Salerno W."/>
            <person name="Parikh A."/>
            <person name="Feasley C.L."/>
            <person name="Dalin E."/>
            <person name="Tu H."/>
            <person name="Huang E."/>
            <person name="Barry K."/>
            <person name="Lindquist E."/>
            <person name="Shapiro H."/>
            <person name="Bruce D."/>
            <person name="Schmutz J."/>
            <person name="Salamov A."/>
            <person name="Fey P."/>
            <person name="Gaudet P."/>
            <person name="Anjard C."/>
            <person name="Babu M.M."/>
            <person name="Basu S."/>
            <person name="Bushmanova Y."/>
            <person name="van der Wel H."/>
            <person name="Katoh-Kurasawa M."/>
            <person name="Dinh C."/>
            <person name="Coutinho P.M."/>
            <person name="Saito T."/>
            <person name="Elias M."/>
            <person name="Schaap P."/>
            <person name="Kay R.R."/>
            <person name="Henrissat B."/>
            <person name="Eichinger L."/>
            <person name="Rivero F."/>
            <person name="Putnam N.H."/>
            <person name="West C.M."/>
            <person name="Loomis W.F."/>
            <person name="Chisholm R.L."/>
            <person name="Shaulsky G."/>
            <person name="Strassmann J.E."/>
            <person name="Queller D.C."/>
            <person name="Kuspa A."/>
            <person name="Grigoriev I.V."/>
        </authorList>
    </citation>
    <scope>NUCLEOTIDE SEQUENCE [LARGE SCALE GENOMIC DNA]</scope>
    <source>
        <strain evidence="3">QSDP1</strain>
    </source>
</reference>
<dbReference type="STRING" id="5786.F1A526"/>
<dbReference type="KEGG" id="dpp:DICPUDRAFT_85217"/>
<feature type="transmembrane region" description="Helical" evidence="1">
    <location>
        <begin position="6"/>
        <end position="27"/>
    </location>
</feature>
<keyword evidence="1" id="KW-0812">Transmembrane</keyword>
<evidence type="ECO:0000313" key="3">
    <source>
        <dbReference type="Proteomes" id="UP000001064"/>
    </source>
</evidence>
<accession>F1A526</accession>
<dbReference type="VEuPathDB" id="AmoebaDB:DICPUDRAFT_85217"/>
<evidence type="ECO:0000256" key="1">
    <source>
        <dbReference type="SAM" id="Phobius"/>
    </source>
</evidence>
<dbReference type="AlphaFoldDB" id="F1A526"/>
<name>F1A526_DICPU</name>
<gene>
    <name evidence="2" type="ORF">DICPUDRAFT_85217</name>
</gene>
<organism evidence="2 3">
    <name type="scientific">Dictyostelium purpureum</name>
    <name type="common">Slime mold</name>
    <dbReference type="NCBI Taxonomy" id="5786"/>
    <lineage>
        <taxon>Eukaryota</taxon>
        <taxon>Amoebozoa</taxon>
        <taxon>Evosea</taxon>
        <taxon>Eumycetozoa</taxon>
        <taxon>Dictyostelia</taxon>
        <taxon>Dictyosteliales</taxon>
        <taxon>Dictyosteliaceae</taxon>
        <taxon>Dictyostelium</taxon>
    </lineage>
</organism>
<keyword evidence="3" id="KW-1185">Reference proteome</keyword>
<sequence>MASYAISLVGAVILDSAIITAAGLTLIQTIGNKDDKHYIVYSNKPDVPKGGCRVVIVNQGKSWNKAVRIYQDKDVEEWTEVKCGDSTGKVARTNPAIKFDNKRAEFKTGKKMYLAIMKPAATGIWLTEGGIVISEDKLHEFDGKTIYIYFDDAGDKFFEKAENRLNMKKLT</sequence>
<dbReference type="RefSeq" id="XP_003294771.1">
    <property type="nucleotide sequence ID" value="XM_003294723.1"/>
</dbReference>
<dbReference type="Proteomes" id="UP000001064">
    <property type="component" value="Unassembled WGS sequence"/>
</dbReference>
<dbReference type="EMBL" id="GL871561">
    <property type="protein sequence ID" value="EGC28706.1"/>
    <property type="molecule type" value="Genomic_DNA"/>
</dbReference>
<proteinExistence type="predicted"/>